<dbReference type="InterPro" id="IPR023213">
    <property type="entry name" value="CAT-like_dom_sf"/>
</dbReference>
<name>A0A0B2WQ74_METAS</name>
<accession>A0A0B2WQ74</accession>
<dbReference type="EMBL" id="AZHE01000021">
    <property type="protein sequence ID" value="KHN95647.1"/>
    <property type="molecule type" value="Genomic_DNA"/>
</dbReference>
<evidence type="ECO:0000256" key="2">
    <source>
        <dbReference type="ARBA" id="ARBA00009861"/>
    </source>
</evidence>
<gene>
    <name evidence="5" type="ORF">MAM_06488</name>
</gene>
<proteinExistence type="inferred from homology"/>
<keyword evidence="3 5" id="KW-0808">Transferase</keyword>
<sequence>MASKVAKQPLVVPTDTVVPLSQFDNPMPLQRMFIYSTFLFDHVLNVSMLRNGLEALIERDGWRKLGARLRRNPRTGNLEHHIPVRFTEQRPAIKFHHAKYDMARARHPVASKLPSTTPHLPAVMADPNDFESLWFHPDAPAKLGDHLNRDEPQLCLVVASFDDATLVSLSWPHSLCDALGLGELLRAWSLMIRGQHHEVPKPFGDRHDPLAELGLHPTEPYKLEGSQLSWLGLFIYYLRTWLKIVLDKPRSRMIYVPGPYIRCLREKVVRELSDESRSVREEFVSEGDVLSAWWAKINVAHLSGNRSNKLFHLINALGWRPTLSEDLLLAHRPYISNAVGLGSVLIPAKAIAAKPLSYVARQIRQCIVESRQREQIEAYAALWRKSPGKIPPLFGNATMHVITCSNWSKADLLGLDFSAALTAHATTSSTVTEPGRPCYVQSCFRGVQLSDFLAILGRDCRGGYWLTGITSEKHWAIIEEAMTKI</sequence>
<evidence type="ECO:0000256" key="4">
    <source>
        <dbReference type="ARBA" id="ARBA00023315"/>
    </source>
</evidence>
<dbReference type="GO" id="GO:0016746">
    <property type="term" value="F:acyltransferase activity"/>
    <property type="evidence" value="ECO:0007669"/>
    <property type="project" value="UniProtKB-KW"/>
</dbReference>
<dbReference type="PANTHER" id="PTHR31896">
    <property type="entry name" value="FAMILY REGULATORY PROTEIN, PUTATIVE (AFU_ORTHOLOGUE AFUA_3G14730)-RELATED"/>
    <property type="match status" value="1"/>
</dbReference>
<reference evidence="5 6" key="1">
    <citation type="journal article" date="2014" name="Proc. Natl. Acad. Sci. U.S.A.">
        <title>Trajectory and genomic determinants of fungal-pathogen speciation and host adaptation.</title>
        <authorList>
            <person name="Hu X."/>
            <person name="Xiao G."/>
            <person name="Zheng P."/>
            <person name="Shang Y."/>
            <person name="Su Y."/>
            <person name="Zhang X."/>
            <person name="Liu X."/>
            <person name="Zhan S."/>
            <person name="St Leger R.J."/>
            <person name="Wang C."/>
        </authorList>
    </citation>
    <scope>NUCLEOTIDE SEQUENCE [LARGE SCALE GENOMIC DNA]</scope>
    <source>
        <strain evidence="5 6">ARSEF 1941</strain>
    </source>
</reference>
<dbReference type="Gene3D" id="3.30.559.10">
    <property type="entry name" value="Chloramphenicol acetyltransferase-like domain"/>
    <property type="match status" value="2"/>
</dbReference>
<dbReference type="Proteomes" id="UP000030816">
    <property type="component" value="Unassembled WGS sequence"/>
</dbReference>
<dbReference type="AlphaFoldDB" id="A0A0B2WQ74"/>
<dbReference type="InterPro" id="IPR051283">
    <property type="entry name" value="Sec_Metabolite_Acyltrans"/>
</dbReference>
<keyword evidence="4" id="KW-0012">Acyltransferase</keyword>
<comment type="similarity">
    <text evidence="2">Belongs to the plant acyltransferase family.</text>
</comment>
<dbReference type="OrthoDB" id="21502at2759"/>
<protein>
    <submittedName>
        <fullName evidence="5">Chloramphenicol acetyltransferase-like domain protein</fullName>
    </submittedName>
</protein>
<dbReference type="PANTHER" id="PTHR31896:SF69">
    <property type="entry name" value="FAMILY REGULATORY PROTEIN, PUTATIVE (AFU_ORTHOLOGUE AFUA_3G14730)-RELATED"/>
    <property type="match status" value="1"/>
</dbReference>
<organism evidence="5 6">
    <name type="scientific">Metarhizium album (strain ARSEF 1941)</name>
    <dbReference type="NCBI Taxonomy" id="1081103"/>
    <lineage>
        <taxon>Eukaryota</taxon>
        <taxon>Fungi</taxon>
        <taxon>Dikarya</taxon>
        <taxon>Ascomycota</taxon>
        <taxon>Pezizomycotina</taxon>
        <taxon>Sordariomycetes</taxon>
        <taxon>Hypocreomycetidae</taxon>
        <taxon>Hypocreales</taxon>
        <taxon>Clavicipitaceae</taxon>
        <taxon>Metarhizium</taxon>
    </lineage>
</organism>
<dbReference type="STRING" id="1081103.A0A0B2WQ74"/>
<dbReference type="HOGENOM" id="CLU_029797_2_1_1"/>
<dbReference type="RefSeq" id="XP_040676713.1">
    <property type="nucleotide sequence ID" value="XM_040825286.1"/>
</dbReference>
<comment type="pathway">
    <text evidence="1">Secondary metabolite biosynthesis.</text>
</comment>
<keyword evidence="6" id="KW-1185">Reference proteome</keyword>
<evidence type="ECO:0000313" key="6">
    <source>
        <dbReference type="Proteomes" id="UP000030816"/>
    </source>
</evidence>
<comment type="caution">
    <text evidence="5">The sequence shown here is derived from an EMBL/GenBank/DDBJ whole genome shotgun (WGS) entry which is preliminary data.</text>
</comment>
<evidence type="ECO:0000256" key="1">
    <source>
        <dbReference type="ARBA" id="ARBA00005179"/>
    </source>
</evidence>
<evidence type="ECO:0000313" key="5">
    <source>
        <dbReference type="EMBL" id="KHN95647.1"/>
    </source>
</evidence>
<evidence type="ECO:0000256" key="3">
    <source>
        <dbReference type="ARBA" id="ARBA00022679"/>
    </source>
</evidence>
<dbReference type="GeneID" id="63740943"/>